<name>A0A172Y340_9CAUL</name>
<dbReference type="STRING" id="588932.DA69_01895"/>
<keyword evidence="2" id="KW-1185">Reference proteome</keyword>
<organism evidence="1 2">
    <name type="scientific">Brevundimonas naejangsanensis</name>
    <dbReference type="NCBI Taxonomy" id="588932"/>
    <lineage>
        <taxon>Bacteria</taxon>
        <taxon>Pseudomonadati</taxon>
        <taxon>Pseudomonadota</taxon>
        <taxon>Alphaproteobacteria</taxon>
        <taxon>Caulobacterales</taxon>
        <taxon>Caulobacteraceae</taxon>
        <taxon>Brevundimonas</taxon>
    </lineage>
</organism>
<sequence length="59" mass="6407">MWSRRSILLGAAGAGVARATPVWPQEALSNDELLFSEGRYLPTYLDLKAQSEAGDEAAR</sequence>
<evidence type="ECO:0000313" key="2">
    <source>
        <dbReference type="Proteomes" id="UP000077603"/>
    </source>
</evidence>
<protein>
    <submittedName>
        <fullName evidence="1">Uncharacterized protein</fullName>
    </submittedName>
</protein>
<proteinExistence type="predicted"/>
<dbReference type="AlphaFoldDB" id="A0A172Y340"/>
<gene>
    <name evidence="1" type="ORF">DA69_01895</name>
</gene>
<dbReference type="EMBL" id="CP015614">
    <property type="protein sequence ID" value="ANF53620.1"/>
    <property type="molecule type" value="Genomic_DNA"/>
</dbReference>
<evidence type="ECO:0000313" key="1">
    <source>
        <dbReference type="EMBL" id="ANF53620.1"/>
    </source>
</evidence>
<dbReference type="KEGG" id="bne:DA69_01895"/>
<dbReference type="Proteomes" id="UP000077603">
    <property type="component" value="Chromosome"/>
</dbReference>
<reference evidence="1 2" key="1">
    <citation type="journal article" date="2014" name="Genome Announc.">
        <title>Genome Sequence of a Promising Hydrogen-Producing Facultative Anaerobic Bacterium, Brevundimonas naejangsanensis Strain B1.</title>
        <authorList>
            <person name="Su H."/>
            <person name="Zhang T."/>
            <person name="Bao M."/>
            <person name="Jiang Y."/>
            <person name="Wang Y."/>
            <person name="Tan T."/>
        </authorList>
    </citation>
    <scope>NUCLEOTIDE SEQUENCE [LARGE SCALE GENOMIC DNA]</scope>
    <source>
        <strain evidence="1 2">B1</strain>
    </source>
</reference>
<accession>A0A172Y340</accession>